<evidence type="ECO:0000313" key="1">
    <source>
        <dbReference type="EMBL" id="QBK87085.1"/>
    </source>
</evidence>
<accession>A0A481YWD3</accession>
<name>A0A481YWD3_9VIRU</name>
<protein>
    <submittedName>
        <fullName evidence="1">Uncharacterized protein</fullName>
    </submittedName>
</protein>
<gene>
    <name evidence="1" type="ORF">LCMAC103_04290</name>
</gene>
<proteinExistence type="predicted"/>
<organism evidence="1">
    <name type="scientific">Marseillevirus LCMAC103</name>
    <dbReference type="NCBI Taxonomy" id="2506604"/>
    <lineage>
        <taxon>Viruses</taxon>
        <taxon>Varidnaviria</taxon>
        <taxon>Bamfordvirae</taxon>
        <taxon>Nucleocytoviricota</taxon>
        <taxon>Megaviricetes</taxon>
        <taxon>Pimascovirales</taxon>
        <taxon>Pimascovirales incertae sedis</taxon>
        <taxon>Marseilleviridae</taxon>
    </lineage>
</organism>
<dbReference type="EMBL" id="MK500343">
    <property type="protein sequence ID" value="QBK87085.1"/>
    <property type="molecule type" value="Genomic_DNA"/>
</dbReference>
<sequence length="169" mass="19588">MEPNVQTLLNVVETYKRTFRDDEYVRAMNALQALNGVCAARKQYKIRVFRATARIDRDAEDGATFRIVPQWEADDFLVDLLDETFEEISDKLEYERHMTQVEVFSDDAAVCSDIKDVNSLLRRVSPRHRTRFDPFGDGYTCGECDNDLRTTQVRHTISTRAFIVSIRLA</sequence>
<reference evidence="1" key="1">
    <citation type="journal article" date="2019" name="MBio">
        <title>Virus Genomes from Deep Sea Sediments Expand the Ocean Megavirome and Support Independent Origins of Viral Gigantism.</title>
        <authorList>
            <person name="Backstrom D."/>
            <person name="Yutin N."/>
            <person name="Jorgensen S.L."/>
            <person name="Dharamshi J."/>
            <person name="Homa F."/>
            <person name="Zaremba-Niedwiedzka K."/>
            <person name="Spang A."/>
            <person name="Wolf Y.I."/>
            <person name="Koonin E.V."/>
            <person name="Ettema T.J."/>
        </authorList>
    </citation>
    <scope>NUCLEOTIDE SEQUENCE</scope>
</reference>